<keyword evidence="2" id="KW-0732">Signal</keyword>
<evidence type="ECO:0000256" key="1">
    <source>
        <dbReference type="ARBA" id="ARBA00009330"/>
    </source>
</evidence>
<evidence type="ECO:0000313" key="3">
    <source>
        <dbReference type="EMBL" id="MDX5982859.1"/>
    </source>
</evidence>
<dbReference type="InterPro" id="IPR005618">
    <property type="entry name" value="OMPW"/>
</dbReference>
<dbReference type="PANTHER" id="PTHR36920">
    <property type="match status" value="1"/>
</dbReference>
<proteinExistence type="inferred from homology"/>
<dbReference type="SUPFAM" id="SSF56925">
    <property type="entry name" value="OMPA-like"/>
    <property type="match status" value="1"/>
</dbReference>
<dbReference type="EMBL" id="JAWXXV010000001">
    <property type="protein sequence ID" value="MDX5982859.1"/>
    <property type="molecule type" value="Genomic_DNA"/>
</dbReference>
<organism evidence="3 4">
    <name type="scientific">Sphingomonas echinoides</name>
    <dbReference type="NCBI Taxonomy" id="59803"/>
    <lineage>
        <taxon>Bacteria</taxon>
        <taxon>Pseudomonadati</taxon>
        <taxon>Pseudomonadota</taxon>
        <taxon>Alphaproteobacteria</taxon>
        <taxon>Sphingomonadales</taxon>
        <taxon>Sphingomonadaceae</taxon>
        <taxon>Sphingomonas</taxon>
    </lineage>
</organism>
<dbReference type="RefSeq" id="WP_010405982.1">
    <property type="nucleotide sequence ID" value="NZ_JAWXXV010000001.1"/>
</dbReference>
<feature type="signal peptide" evidence="2">
    <location>
        <begin position="1"/>
        <end position="23"/>
    </location>
</feature>
<evidence type="ECO:0000256" key="2">
    <source>
        <dbReference type="SAM" id="SignalP"/>
    </source>
</evidence>
<sequence length="218" mass="23331">MRTYRFLALAAVSAAIVASPAYAEKGDVLVRVRAIVVAPNERSSAVTPAFPGSKVGVSDSVMPEIDFTYMATKHIGAELILATTEHKAQGRGTLSAVPTLAKTWVLPPTLTLQYHFLPDAKIRPYVGAGINYTIYYSTKASDELVKAIGPTSVHMNDSVGYALQAGTDIDITKKVFLNLDVKYIGMKTTARLNTGGAINTARIDIDPLVFGVGLGFRL</sequence>
<accession>A0ABU4PJF3</accession>
<protein>
    <submittedName>
        <fullName evidence="3">OmpW family outer membrane protein</fullName>
    </submittedName>
</protein>
<dbReference type="Proteomes" id="UP001279660">
    <property type="component" value="Unassembled WGS sequence"/>
</dbReference>
<dbReference type="Pfam" id="PF03922">
    <property type="entry name" value="OmpW"/>
    <property type="match status" value="1"/>
</dbReference>
<comment type="similarity">
    <text evidence="1">Belongs to the OmpW/AlkL family.</text>
</comment>
<dbReference type="InterPro" id="IPR011250">
    <property type="entry name" value="OMP/PagP_B-barrel"/>
</dbReference>
<comment type="caution">
    <text evidence="3">The sequence shown here is derived from an EMBL/GenBank/DDBJ whole genome shotgun (WGS) entry which is preliminary data.</text>
</comment>
<gene>
    <name evidence="3" type="ORF">SIL82_01185</name>
</gene>
<keyword evidence="4" id="KW-1185">Reference proteome</keyword>
<name>A0ABU4PJF3_9SPHN</name>
<dbReference type="PANTHER" id="PTHR36920:SF1">
    <property type="entry name" value="OUTER MEMBRANE PROTEIN W"/>
    <property type="match status" value="1"/>
</dbReference>
<evidence type="ECO:0000313" key="4">
    <source>
        <dbReference type="Proteomes" id="UP001279660"/>
    </source>
</evidence>
<feature type="chain" id="PRO_5045686316" evidence="2">
    <location>
        <begin position="24"/>
        <end position="218"/>
    </location>
</feature>
<reference evidence="3 4" key="1">
    <citation type="submission" date="2023-11" db="EMBL/GenBank/DDBJ databases">
        <title>MicrobeMod: A computational toolkit for identifying prokaryotic methylation and restriction-modification with nanopore sequencing.</title>
        <authorList>
            <person name="Crits-Christoph A."/>
            <person name="Kang S.C."/>
            <person name="Lee H."/>
            <person name="Ostrov N."/>
        </authorList>
    </citation>
    <scope>NUCLEOTIDE SEQUENCE [LARGE SCALE GENOMIC DNA]</scope>
    <source>
        <strain evidence="3 4">ATCC 14820</strain>
    </source>
</reference>
<dbReference type="Gene3D" id="2.40.160.20">
    <property type="match status" value="1"/>
</dbReference>